<dbReference type="OrthoDB" id="4940706at2759"/>
<dbReference type="AlphaFoldDB" id="A0A5M9MN97"/>
<feature type="coiled-coil region" evidence="1">
    <location>
        <begin position="137"/>
        <end position="164"/>
    </location>
</feature>
<name>A0A5M9MN97_9EURO</name>
<reference evidence="3 4" key="1">
    <citation type="submission" date="2019-08" db="EMBL/GenBank/DDBJ databases">
        <title>The genome sequence of a newly discovered highly antifungal drug resistant Aspergillus species, Aspergillus tanneri NIH 1004.</title>
        <authorList>
            <person name="Mounaud S."/>
            <person name="Singh I."/>
            <person name="Joardar V."/>
            <person name="Pakala S."/>
            <person name="Pakala S."/>
            <person name="Venepally P."/>
            <person name="Chung J.K."/>
            <person name="Losada L."/>
            <person name="Nierman W.C."/>
        </authorList>
    </citation>
    <scope>NUCLEOTIDE SEQUENCE [LARGE SCALE GENOMIC DNA]</scope>
    <source>
        <strain evidence="3 4">NIH1004</strain>
    </source>
</reference>
<organism evidence="3 4">
    <name type="scientific">Aspergillus tanneri</name>
    <dbReference type="NCBI Taxonomy" id="1220188"/>
    <lineage>
        <taxon>Eukaryota</taxon>
        <taxon>Fungi</taxon>
        <taxon>Dikarya</taxon>
        <taxon>Ascomycota</taxon>
        <taxon>Pezizomycotina</taxon>
        <taxon>Eurotiomycetes</taxon>
        <taxon>Eurotiomycetidae</taxon>
        <taxon>Eurotiales</taxon>
        <taxon>Aspergillaceae</taxon>
        <taxon>Aspergillus</taxon>
        <taxon>Aspergillus subgen. Circumdati</taxon>
    </lineage>
</organism>
<proteinExistence type="predicted"/>
<feature type="domain" description="Tc toxin complex TcA C-terminal TcB-binding" evidence="2">
    <location>
        <begin position="317"/>
        <end position="368"/>
    </location>
</feature>
<dbReference type="RefSeq" id="XP_033426131.1">
    <property type="nucleotide sequence ID" value="XM_033570099.1"/>
</dbReference>
<evidence type="ECO:0000313" key="3">
    <source>
        <dbReference type="EMBL" id="KAA8646770.1"/>
    </source>
</evidence>
<evidence type="ECO:0000259" key="2">
    <source>
        <dbReference type="Pfam" id="PF18276"/>
    </source>
</evidence>
<accession>A0A5M9MN97</accession>
<feature type="coiled-coil region" evidence="1">
    <location>
        <begin position="310"/>
        <end position="344"/>
    </location>
</feature>
<gene>
    <name evidence="3" type="ORF">ATNIH1004_005445</name>
</gene>
<dbReference type="Pfam" id="PF18276">
    <property type="entry name" value="TcA_TcB_BD"/>
    <property type="match status" value="1"/>
</dbReference>
<dbReference type="GeneID" id="54328147"/>
<dbReference type="InterPro" id="IPR040840">
    <property type="entry name" value="TcA_TcB_BD"/>
</dbReference>
<evidence type="ECO:0000256" key="1">
    <source>
        <dbReference type="SAM" id="Coils"/>
    </source>
</evidence>
<sequence length="397" mass="44194">MNQRPRSFLKTGYFCVQGNPQLVSLRALIDDRLFKIRNGMDINGRKRTLPLFEPPIDPGALQRAKGPGGGGIAGFLRDLENPMPRYRFLALISYALDLVSELKAAGQQRLSIQESKDKEALSLLRSSHQRAVLALILRVKERQMAEVNRAIEVLEETRKQQEMRLAYFLALTGDSDTKDIPAAGGTWQDIPQNIEKPRMDDFRMSPFEQEETSKADEASDFTLGAIAIETAASVAFAFPNVGVKVQPLGAGADATFGGENVGHILQATAGVLKARSQCASNDADKAGRKAMAIRQLQERRLEANTIGRELVRIDKNLAQLHAQLDTSEADIQATQQEIDNSAAEDEWLRTKYTSHELYSRLDNSMCTLIIIIILPYYRAFFSQRLCMLYLPPLGGRI</sequence>
<evidence type="ECO:0000313" key="4">
    <source>
        <dbReference type="Proteomes" id="UP000324241"/>
    </source>
</evidence>
<protein>
    <recommendedName>
        <fullName evidence="2">Tc toxin complex TcA C-terminal TcB-binding domain-containing protein</fullName>
    </recommendedName>
</protein>
<dbReference type="VEuPathDB" id="FungiDB:EYZ11_008723"/>
<comment type="caution">
    <text evidence="3">The sequence shown here is derived from an EMBL/GenBank/DDBJ whole genome shotgun (WGS) entry which is preliminary data.</text>
</comment>
<keyword evidence="1" id="KW-0175">Coiled coil</keyword>
<dbReference type="Proteomes" id="UP000324241">
    <property type="component" value="Unassembled WGS sequence"/>
</dbReference>
<dbReference type="EMBL" id="QUQM01000004">
    <property type="protein sequence ID" value="KAA8646770.1"/>
    <property type="molecule type" value="Genomic_DNA"/>
</dbReference>